<accession>A0ABS3VS47</accession>
<gene>
    <name evidence="3" type="ORF">GSF22_15135</name>
</gene>
<comment type="caution">
    <text evidence="3">The sequence shown here is derived from an EMBL/GenBank/DDBJ whole genome shotgun (WGS) entry which is preliminary data.</text>
</comment>
<dbReference type="PANTHER" id="PTHR46696">
    <property type="entry name" value="P450, PUTATIVE (EUROFUNG)-RELATED"/>
    <property type="match status" value="1"/>
</dbReference>
<dbReference type="Pfam" id="PF00067">
    <property type="entry name" value="p450"/>
    <property type="match status" value="1"/>
</dbReference>
<dbReference type="PRINTS" id="PR00385">
    <property type="entry name" value="P450"/>
</dbReference>
<keyword evidence="2" id="KW-0503">Monooxygenase</keyword>
<dbReference type="PRINTS" id="PR00359">
    <property type="entry name" value="BP450"/>
</dbReference>
<dbReference type="InterPro" id="IPR002397">
    <property type="entry name" value="Cyt_P450_B"/>
</dbReference>
<dbReference type="SUPFAM" id="SSF48264">
    <property type="entry name" value="Cytochrome P450"/>
    <property type="match status" value="1"/>
</dbReference>
<keyword evidence="2" id="KW-0349">Heme</keyword>
<keyword evidence="2" id="KW-0408">Iron</keyword>
<dbReference type="InterPro" id="IPR001128">
    <property type="entry name" value="Cyt_P450"/>
</dbReference>
<dbReference type="PANTHER" id="PTHR46696:SF6">
    <property type="entry name" value="P450, PUTATIVE (EUROFUNG)-RELATED"/>
    <property type="match status" value="1"/>
</dbReference>
<dbReference type="InterPro" id="IPR036396">
    <property type="entry name" value="Cyt_P450_sf"/>
</dbReference>
<dbReference type="InterPro" id="IPR017972">
    <property type="entry name" value="Cyt_P450_CS"/>
</dbReference>
<keyword evidence="4" id="KW-1185">Reference proteome</keyword>
<dbReference type="CDD" id="cd11031">
    <property type="entry name" value="Cyp158A-like"/>
    <property type="match status" value="1"/>
</dbReference>
<keyword evidence="2" id="KW-0479">Metal-binding</keyword>
<name>A0ABS3VS47_MICEH</name>
<dbReference type="PROSITE" id="PS00086">
    <property type="entry name" value="CYTOCHROME_P450"/>
    <property type="match status" value="1"/>
</dbReference>
<evidence type="ECO:0000313" key="3">
    <source>
        <dbReference type="EMBL" id="MBO4207335.1"/>
    </source>
</evidence>
<proteinExistence type="inferred from homology"/>
<sequence>MTEAPLSFPLAAPPTIYHPSPQLIELQDKCPVAPVVMSDGSPAWLVSRYADVKRILTDNRFSRAAAGGADGPPQELGALETESLIGMDPPEHTRLRRLVARTFTARRVEELRPWVAGLVDQLIDRMTTLPRPVDLVEHFSTPLPVEVISELLGIPEADRHKCKTWSDTMMGDWRQDPEGTRDALDSFARLIDARRADPGDDLISALIQASDAEDKLTEHELVSLCVGVLIGGHETTTNQINMALLTLFRHPDQLARLLADLDNGLAPAVEELTRFIQLGETGVMLPRVTTEPVELGGVDLPAGSVVLPAFVAANRDPAAYPDPDRLDLTRSPNPHLGFGAGVHHCLGAQLARMELQEALRGLFTRLPGLRITVTDSELRFKQGLAVRCVESLPVTWSV</sequence>
<evidence type="ECO:0000313" key="4">
    <source>
        <dbReference type="Proteomes" id="UP000823521"/>
    </source>
</evidence>
<organism evidence="3 4">
    <name type="scientific">Micromonospora echinofusca</name>
    <dbReference type="NCBI Taxonomy" id="47858"/>
    <lineage>
        <taxon>Bacteria</taxon>
        <taxon>Bacillati</taxon>
        <taxon>Actinomycetota</taxon>
        <taxon>Actinomycetes</taxon>
        <taxon>Micromonosporales</taxon>
        <taxon>Micromonosporaceae</taxon>
        <taxon>Micromonospora</taxon>
    </lineage>
</organism>
<keyword evidence="2" id="KW-0560">Oxidoreductase</keyword>
<evidence type="ECO:0000256" key="1">
    <source>
        <dbReference type="ARBA" id="ARBA00010617"/>
    </source>
</evidence>
<comment type="similarity">
    <text evidence="1 2">Belongs to the cytochrome P450 family.</text>
</comment>
<dbReference type="EMBL" id="WVUH01000117">
    <property type="protein sequence ID" value="MBO4207335.1"/>
    <property type="molecule type" value="Genomic_DNA"/>
</dbReference>
<protein>
    <submittedName>
        <fullName evidence="3">Cytochrome P450</fullName>
    </submittedName>
</protein>
<dbReference type="Gene3D" id="1.10.630.10">
    <property type="entry name" value="Cytochrome P450"/>
    <property type="match status" value="1"/>
</dbReference>
<dbReference type="Proteomes" id="UP000823521">
    <property type="component" value="Unassembled WGS sequence"/>
</dbReference>
<evidence type="ECO:0000256" key="2">
    <source>
        <dbReference type="RuleBase" id="RU000461"/>
    </source>
</evidence>
<reference evidence="3 4" key="1">
    <citation type="submission" date="2019-12" db="EMBL/GenBank/DDBJ databases">
        <title>Whole genome sequencing of endophytic Actinobacterium Micromonospora sp. MPMI6T.</title>
        <authorList>
            <person name="Evv R."/>
            <person name="Podile A.R."/>
        </authorList>
    </citation>
    <scope>NUCLEOTIDE SEQUENCE [LARGE SCALE GENOMIC DNA]</scope>
    <source>
        <strain evidence="3 4">MPMI6</strain>
    </source>
</reference>